<keyword evidence="5" id="KW-0677">Repeat</keyword>
<accession>A0ABP8DJK2</accession>
<gene>
    <name evidence="11" type="ORF">GCM10022255_075100</name>
</gene>
<dbReference type="Gene3D" id="1.25.40.10">
    <property type="entry name" value="Tetratricopeptide repeat domain"/>
    <property type="match status" value="2"/>
</dbReference>
<proteinExistence type="inferred from homology"/>
<evidence type="ECO:0000256" key="3">
    <source>
        <dbReference type="ARBA" id="ARBA00022490"/>
    </source>
</evidence>
<dbReference type="SMART" id="SM00028">
    <property type="entry name" value="TPR"/>
    <property type="match status" value="8"/>
</dbReference>
<dbReference type="InterPro" id="IPR019734">
    <property type="entry name" value="TPR_rpt"/>
</dbReference>
<dbReference type="Pfam" id="PF13424">
    <property type="entry name" value="TPR_12"/>
    <property type="match status" value="4"/>
</dbReference>
<keyword evidence="8" id="KW-0505">Motor protein</keyword>
<protein>
    <recommendedName>
        <fullName evidence="13">Tetratricopeptide repeat protein</fullName>
    </recommendedName>
</protein>
<evidence type="ECO:0000256" key="9">
    <source>
        <dbReference type="ARBA" id="ARBA00023212"/>
    </source>
</evidence>
<evidence type="ECO:0008006" key="13">
    <source>
        <dbReference type="Google" id="ProtNLM"/>
    </source>
</evidence>
<keyword evidence="7" id="KW-0175">Coiled coil</keyword>
<evidence type="ECO:0000256" key="10">
    <source>
        <dbReference type="SAM" id="MobiDB-lite"/>
    </source>
</evidence>
<evidence type="ECO:0000256" key="4">
    <source>
        <dbReference type="ARBA" id="ARBA00022701"/>
    </source>
</evidence>
<evidence type="ECO:0000313" key="11">
    <source>
        <dbReference type="EMBL" id="GAA4257621.1"/>
    </source>
</evidence>
<comment type="subcellular location">
    <subcellularLocation>
        <location evidence="1">Cytoplasm</location>
        <location evidence="1">Cytoskeleton</location>
    </subcellularLocation>
</comment>
<dbReference type="Pfam" id="PF13374">
    <property type="entry name" value="TPR_10"/>
    <property type="match status" value="1"/>
</dbReference>
<dbReference type="InterPro" id="IPR027417">
    <property type="entry name" value="P-loop_NTPase"/>
</dbReference>
<evidence type="ECO:0000313" key="12">
    <source>
        <dbReference type="Proteomes" id="UP001500620"/>
    </source>
</evidence>
<keyword evidence="3" id="KW-0963">Cytoplasm</keyword>
<dbReference type="PANTHER" id="PTHR45783">
    <property type="entry name" value="KINESIN LIGHT CHAIN"/>
    <property type="match status" value="1"/>
</dbReference>
<dbReference type="PANTHER" id="PTHR45783:SF3">
    <property type="entry name" value="KINESIN LIGHT CHAIN"/>
    <property type="match status" value="1"/>
</dbReference>
<name>A0ABP8DJK2_9ACTN</name>
<dbReference type="SUPFAM" id="SSF52540">
    <property type="entry name" value="P-loop containing nucleoside triphosphate hydrolases"/>
    <property type="match status" value="1"/>
</dbReference>
<sequence>MPGQRAVGVGHNAGVVQTGHGAQAQVRVQQLAGAVTLRSPAAVPAPPGGLIGLPKPPTRSFVGRDAQLDELDRLVQAGAGVVAQAVHGLGGVGKSELALQYAHRHRGRYQVVWWVLADSPEAVEAGLAELAVRLHPDLGAVGTGQADAAGWATTWLGCRDGWLLVLDNVEARADVEALLSNAATGHVLITTRRDVGWQDITDGCLRLDVLTLPDAVALLLRLSGQTDTATAGVLARELGCLPLALQQAGAYLRQTRTRIGEYLQRMRSDPGAVLATVAIGDDAQRAVARTWSVTMDAITALDPLALRLLRLLACYAPEDLPRDVLALVGTPAAVDAALGVLVSYNMITLTGEAITTHRLVQAVTRSQMPHPAAQTPTGTDPARAPSPPPQPGTADDDARADILRAAIDLLCQAVPPANPEKDVAGWPRWTVLSPHVTALAEQCPDQIGELDLAWLLGQHATFEDSQGRYRQALPHKQRALAITETALGPDHPDTALRLDNLAVSLRALGRADEAEALRRRALAITETTLGPDHPDTALRLDNLAVTLRALGRAYEAEPLQRRALAITETTLGPDHPDTATRLANLAASLWALGRAYEAEPLERRALAITETTLGPDHPSTALRLDNLAVTLRDLGRADEAEPLQRRALAITETTLGPDHPDTATRLANLAASLRDLGRADEAEPLLRRALTITETTVGPDHPDTAAKLNNLAVTLRDLGRVDEAEPLQRRALAITETTLGPDHPDTATRLANLAVSLWDLGRADEAEPLQRRALTITETTLGPDHPDTALRLDNLAVTLRDLGRAEEAEPLEHRAAAIRNRRHR</sequence>
<evidence type="ECO:0000256" key="1">
    <source>
        <dbReference type="ARBA" id="ARBA00004245"/>
    </source>
</evidence>
<keyword evidence="12" id="KW-1185">Reference proteome</keyword>
<organism evidence="11 12">
    <name type="scientific">Dactylosporangium darangshiense</name>
    <dbReference type="NCBI Taxonomy" id="579108"/>
    <lineage>
        <taxon>Bacteria</taxon>
        <taxon>Bacillati</taxon>
        <taxon>Actinomycetota</taxon>
        <taxon>Actinomycetes</taxon>
        <taxon>Micromonosporales</taxon>
        <taxon>Micromonosporaceae</taxon>
        <taxon>Dactylosporangium</taxon>
    </lineage>
</organism>
<dbReference type="InterPro" id="IPR002151">
    <property type="entry name" value="Kinesin_light"/>
</dbReference>
<comment type="caution">
    <text evidence="11">The sequence shown here is derived from an EMBL/GenBank/DDBJ whole genome shotgun (WGS) entry which is preliminary data.</text>
</comment>
<dbReference type="InterPro" id="IPR011990">
    <property type="entry name" value="TPR-like_helical_dom_sf"/>
</dbReference>
<keyword evidence="9" id="KW-0206">Cytoskeleton</keyword>
<feature type="region of interest" description="Disordered" evidence="10">
    <location>
        <begin position="365"/>
        <end position="396"/>
    </location>
</feature>
<keyword evidence="6" id="KW-0802">TPR repeat</keyword>
<dbReference type="SUPFAM" id="SSF48452">
    <property type="entry name" value="TPR-like"/>
    <property type="match status" value="3"/>
</dbReference>
<evidence type="ECO:0000256" key="2">
    <source>
        <dbReference type="ARBA" id="ARBA00009622"/>
    </source>
</evidence>
<evidence type="ECO:0000256" key="5">
    <source>
        <dbReference type="ARBA" id="ARBA00022737"/>
    </source>
</evidence>
<dbReference type="PRINTS" id="PR00381">
    <property type="entry name" value="KINESINLIGHT"/>
</dbReference>
<reference evidence="12" key="1">
    <citation type="journal article" date="2019" name="Int. J. Syst. Evol. Microbiol.">
        <title>The Global Catalogue of Microorganisms (GCM) 10K type strain sequencing project: providing services to taxonomists for standard genome sequencing and annotation.</title>
        <authorList>
            <consortium name="The Broad Institute Genomics Platform"/>
            <consortium name="The Broad Institute Genome Sequencing Center for Infectious Disease"/>
            <person name="Wu L."/>
            <person name="Ma J."/>
        </authorList>
    </citation>
    <scope>NUCLEOTIDE SEQUENCE [LARGE SCALE GENOMIC DNA]</scope>
    <source>
        <strain evidence="12">JCM 17441</strain>
    </source>
</reference>
<dbReference type="EMBL" id="BAABAT010000028">
    <property type="protein sequence ID" value="GAA4257621.1"/>
    <property type="molecule type" value="Genomic_DNA"/>
</dbReference>
<keyword evidence="4" id="KW-0493">Microtubule</keyword>
<dbReference type="Proteomes" id="UP001500620">
    <property type="component" value="Unassembled WGS sequence"/>
</dbReference>
<evidence type="ECO:0000256" key="6">
    <source>
        <dbReference type="ARBA" id="ARBA00022803"/>
    </source>
</evidence>
<evidence type="ECO:0000256" key="8">
    <source>
        <dbReference type="ARBA" id="ARBA00023175"/>
    </source>
</evidence>
<comment type="similarity">
    <text evidence="2">Belongs to the kinesin light chain family.</text>
</comment>
<evidence type="ECO:0000256" key="7">
    <source>
        <dbReference type="ARBA" id="ARBA00023054"/>
    </source>
</evidence>
<dbReference type="Gene3D" id="3.40.50.300">
    <property type="entry name" value="P-loop containing nucleotide triphosphate hydrolases"/>
    <property type="match status" value="1"/>
</dbReference>